<dbReference type="CDD" id="cd05013">
    <property type="entry name" value="SIS_RpiR"/>
    <property type="match status" value="1"/>
</dbReference>
<dbReference type="Gene3D" id="1.10.10.10">
    <property type="entry name" value="Winged helix-like DNA-binding domain superfamily/Winged helix DNA-binding domain"/>
    <property type="match status" value="1"/>
</dbReference>
<keyword evidence="4" id="KW-0804">Transcription</keyword>
<evidence type="ECO:0000259" key="6">
    <source>
        <dbReference type="PROSITE" id="PS51464"/>
    </source>
</evidence>
<dbReference type="InterPro" id="IPR001347">
    <property type="entry name" value="SIS_dom"/>
</dbReference>
<dbReference type="InterPro" id="IPR036388">
    <property type="entry name" value="WH-like_DNA-bd_sf"/>
</dbReference>
<feature type="domain" description="HTH rpiR-type" evidence="5">
    <location>
        <begin position="4"/>
        <end position="80"/>
    </location>
</feature>
<dbReference type="SUPFAM" id="SSF46689">
    <property type="entry name" value="Homeodomain-like"/>
    <property type="match status" value="1"/>
</dbReference>
<dbReference type="InterPro" id="IPR000281">
    <property type="entry name" value="HTH_RpiR"/>
</dbReference>
<organism evidence="7 8">
    <name type="scientific">Lampropedia aestuarii</name>
    <dbReference type="NCBI Taxonomy" id="2562762"/>
    <lineage>
        <taxon>Bacteria</taxon>
        <taxon>Pseudomonadati</taxon>
        <taxon>Pseudomonadota</taxon>
        <taxon>Betaproteobacteria</taxon>
        <taxon>Burkholderiales</taxon>
        <taxon>Comamonadaceae</taxon>
        <taxon>Lampropedia</taxon>
    </lineage>
</organism>
<feature type="domain" description="SIS" evidence="6">
    <location>
        <begin position="126"/>
        <end position="259"/>
    </location>
</feature>
<keyword evidence="3" id="KW-0324">Glycolysis</keyword>
<proteinExistence type="predicted"/>
<name>A0A4S5BWY1_9BURK</name>
<accession>A0A4S5BWY1</accession>
<keyword evidence="1" id="KW-0805">Transcription regulation</keyword>
<dbReference type="PROSITE" id="PS51071">
    <property type="entry name" value="HTH_RPIR"/>
    <property type="match status" value="1"/>
</dbReference>
<dbReference type="AlphaFoldDB" id="A0A4S5BWY1"/>
<evidence type="ECO:0000256" key="3">
    <source>
        <dbReference type="ARBA" id="ARBA00023152"/>
    </source>
</evidence>
<dbReference type="OrthoDB" id="8713538at2"/>
<dbReference type="InterPro" id="IPR009057">
    <property type="entry name" value="Homeodomain-like_sf"/>
</dbReference>
<dbReference type="PANTHER" id="PTHR30514:SF18">
    <property type="entry name" value="RPIR-FAMILY TRANSCRIPTIONAL REGULATOR"/>
    <property type="match status" value="1"/>
</dbReference>
<evidence type="ECO:0000256" key="1">
    <source>
        <dbReference type="ARBA" id="ARBA00023015"/>
    </source>
</evidence>
<evidence type="ECO:0000256" key="4">
    <source>
        <dbReference type="ARBA" id="ARBA00023163"/>
    </source>
</evidence>
<dbReference type="Pfam" id="PF01380">
    <property type="entry name" value="SIS"/>
    <property type="match status" value="1"/>
</dbReference>
<dbReference type="GO" id="GO:0097367">
    <property type="term" value="F:carbohydrate derivative binding"/>
    <property type="evidence" value="ECO:0007669"/>
    <property type="project" value="InterPro"/>
</dbReference>
<evidence type="ECO:0000256" key="2">
    <source>
        <dbReference type="ARBA" id="ARBA00023125"/>
    </source>
</evidence>
<dbReference type="InterPro" id="IPR035472">
    <property type="entry name" value="RpiR-like_SIS"/>
</dbReference>
<dbReference type="GO" id="GO:0003700">
    <property type="term" value="F:DNA-binding transcription factor activity"/>
    <property type="evidence" value="ECO:0007669"/>
    <property type="project" value="InterPro"/>
</dbReference>
<dbReference type="InterPro" id="IPR047640">
    <property type="entry name" value="RpiR-like"/>
</dbReference>
<dbReference type="GO" id="GO:0003677">
    <property type="term" value="F:DNA binding"/>
    <property type="evidence" value="ECO:0007669"/>
    <property type="project" value="UniProtKB-KW"/>
</dbReference>
<dbReference type="RefSeq" id="WP_136405748.1">
    <property type="nucleotide sequence ID" value="NZ_SSWX01000006.1"/>
</dbReference>
<dbReference type="SUPFAM" id="SSF53697">
    <property type="entry name" value="SIS domain"/>
    <property type="match status" value="1"/>
</dbReference>
<dbReference type="Gene3D" id="3.40.50.10490">
    <property type="entry name" value="Glucose-6-phosphate isomerase like protein, domain 1"/>
    <property type="match status" value="1"/>
</dbReference>
<keyword evidence="2" id="KW-0238">DNA-binding</keyword>
<gene>
    <name evidence="7" type="ORF">E8K88_05970</name>
</gene>
<sequence length="297" mass="32570">MHLRELTIAIETAFPSLGLELQRAATWVLNHPREVGLMSMRKQAESAGVTANTMIRLAQSVGFESYIPFRKVFQDGLTHEAPHYTERVKKLQVGMDREFDDELLRTHVSNVQSPTLSNSPDAIAQAVHRMSQARRIFFLGARSCFAISYHFSYAYSMIADNGVLVHGLGGTYPDQLDSAGPEDLLVCITQNPYGRQALEAAKLCSQEGVSVLALTDSKIAPIQAYASQSLLFDAGTPSYFHSMVGSLALVERLLAKLAATGGEPMLRRIEAFEQRLGASSAYLSHPQAKTKPSKKSP</sequence>
<dbReference type="GO" id="GO:0006096">
    <property type="term" value="P:glycolytic process"/>
    <property type="evidence" value="ECO:0007669"/>
    <property type="project" value="UniProtKB-KW"/>
</dbReference>
<dbReference type="PROSITE" id="PS51464">
    <property type="entry name" value="SIS"/>
    <property type="match status" value="1"/>
</dbReference>
<protein>
    <submittedName>
        <fullName evidence="7">MurR/RpiR family transcriptional regulator</fullName>
    </submittedName>
</protein>
<evidence type="ECO:0000313" key="7">
    <source>
        <dbReference type="EMBL" id="THJ34538.1"/>
    </source>
</evidence>
<reference evidence="7 8" key="1">
    <citation type="submission" date="2019-04" db="EMBL/GenBank/DDBJ databases">
        <title>Lampropedia sp YIM MLB12 draf genome.</title>
        <authorList>
            <person name="Wang Y.-X."/>
        </authorList>
    </citation>
    <scope>NUCLEOTIDE SEQUENCE [LARGE SCALE GENOMIC DNA]</scope>
    <source>
        <strain evidence="7 8">YIM MLB12</strain>
    </source>
</reference>
<dbReference type="PANTHER" id="PTHR30514">
    <property type="entry name" value="GLUCOKINASE"/>
    <property type="match status" value="1"/>
</dbReference>
<evidence type="ECO:0000313" key="8">
    <source>
        <dbReference type="Proteomes" id="UP000306236"/>
    </source>
</evidence>
<evidence type="ECO:0000259" key="5">
    <source>
        <dbReference type="PROSITE" id="PS51071"/>
    </source>
</evidence>
<comment type="caution">
    <text evidence="7">The sequence shown here is derived from an EMBL/GenBank/DDBJ whole genome shotgun (WGS) entry which is preliminary data.</text>
</comment>
<dbReference type="InterPro" id="IPR046348">
    <property type="entry name" value="SIS_dom_sf"/>
</dbReference>
<dbReference type="Proteomes" id="UP000306236">
    <property type="component" value="Unassembled WGS sequence"/>
</dbReference>
<keyword evidence="8" id="KW-1185">Reference proteome</keyword>
<dbReference type="EMBL" id="SSWX01000006">
    <property type="protein sequence ID" value="THJ34538.1"/>
    <property type="molecule type" value="Genomic_DNA"/>
</dbReference>